<evidence type="ECO:0000256" key="1">
    <source>
        <dbReference type="SAM" id="SignalP"/>
    </source>
</evidence>
<dbReference type="Proteomes" id="UP000499080">
    <property type="component" value="Unassembled WGS sequence"/>
</dbReference>
<comment type="caution">
    <text evidence="2">The sequence shown here is derived from an EMBL/GenBank/DDBJ whole genome shotgun (WGS) entry which is preliminary data.</text>
</comment>
<organism evidence="2 3">
    <name type="scientific">Araneus ventricosus</name>
    <name type="common">Orbweaver spider</name>
    <name type="synonym">Epeira ventricosa</name>
    <dbReference type="NCBI Taxonomy" id="182803"/>
    <lineage>
        <taxon>Eukaryota</taxon>
        <taxon>Metazoa</taxon>
        <taxon>Ecdysozoa</taxon>
        <taxon>Arthropoda</taxon>
        <taxon>Chelicerata</taxon>
        <taxon>Arachnida</taxon>
        <taxon>Araneae</taxon>
        <taxon>Araneomorphae</taxon>
        <taxon>Entelegynae</taxon>
        <taxon>Araneoidea</taxon>
        <taxon>Araneidae</taxon>
        <taxon>Araneus</taxon>
    </lineage>
</organism>
<keyword evidence="3" id="KW-1185">Reference proteome</keyword>
<reference evidence="2 3" key="1">
    <citation type="journal article" date="2019" name="Sci. Rep.">
        <title>Orb-weaving spider Araneus ventricosus genome elucidates the spidroin gene catalogue.</title>
        <authorList>
            <person name="Kono N."/>
            <person name="Nakamura H."/>
            <person name="Ohtoshi R."/>
            <person name="Moran D.A.P."/>
            <person name="Shinohara A."/>
            <person name="Yoshida Y."/>
            <person name="Fujiwara M."/>
            <person name="Mori M."/>
            <person name="Tomita M."/>
            <person name="Arakawa K."/>
        </authorList>
    </citation>
    <scope>NUCLEOTIDE SEQUENCE [LARGE SCALE GENOMIC DNA]</scope>
</reference>
<evidence type="ECO:0000313" key="3">
    <source>
        <dbReference type="Proteomes" id="UP000499080"/>
    </source>
</evidence>
<name>A0A4Y2EBH6_ARAVE</name>
<feature type="signal peptide" evidence="1">
    <location>
        <begin position="1"/>
        <end position="19"/>
    </location>
</feature>
<evidence type="ECO:0000313" key="2">
    <source>
        <dbReference type="EMBL" id="GBM25666.1"/>
    </source>
</evidence>
<feature type="chain" id="PRO_5021187619" evidence="1">
    <location>
        <begin position="20"/>
        <end position="124"/>
    </location>
</feature>
<gene>
    <name evidence="2" type="ORF">AVEN_207445_1</name>
</gene>
<protein>
    <submittedName>
        <fullName evidence="2">Uncharacterized protein</fullName>
    </submittedName>
</protein>
<sequence>MRAFILKIIAHLHTICIFARPPIPPYLTPSVTCSGRSSLSNGQSLGRNGRSLAKANRGRNAGLLVGGDGLIPSHQNACEESGLPSIERGMKADRIEQWADRPSCCPLLSRGFSLAPIKTDVLVS</sequence>
<dbReference type="EMBL" id="BGPR01000543">
    <property type="protein sequence ID" value="GBM25666.1"/>
    <property type="molecule type" value="Genomic_DNA"/>
</dbReference>
<dbReference type="AlphaFoldDB" id="A0A4Y2EBH6"/>
<keyword evidence="1" id="KW-0732">Signal</keyword>
<accession>A0A4Y2EBH6</accession>
<proteinExistence type="predicted"/>